<keyword evidence="1" id="KW-0614">Plasmid</keyword>
<geneLocation type="plasmid" evidence="1">
    <name>p1</name>
</geneLocation>
<evidence type="ECO:0000313" key="1">
    <source>
        <dbReference type="EMBL" id="QXO85637.1"/>
    </source>
</evidence>
<dbReference type="InterPro" id="IPR049929">
    <property type="entry name" value="TenpN-like"/>
</dbReference>
<dbReference type="EMBL" id="MZ098222">
    <property type="protein sequence ID" value="QXO85637.1"/>
    <property type="molecule type" value="Genomic_DNA"/>
</dbReference>
<proteinExistence type="predicted"/>
<dbReference type="AlphaFoldDB" id="A0A8F5V6T5"/>
<protein>
    <submittedName>
        <fullName evidence="1">Uncharacterized protein</fullName>
    </submittedName>
</protein>
<dbReference type="RefSeq" id="WP_220132851.1">
    <property type="nucleotide sequence ID" value="NZ_MZ098222.1"/>
</dbReference>
<dbReference type="CDD" id="cd17493">
    <property type="entry name" value="toxin_TenpN"/>
    <property type="match status" value="1"/>
</dbReference>
<dbReference type="NCBIfam" id="NF047358">
    <property type="entry name" value="TenpIN"/>
    <property type="match status" value="1"/>
</dbReference>
<name>A0A8F5V6T5_EDWPI</name>
<reference evidence="1" key="1">
    <citation type="journal article" date="2021" name="J. Fish Dis.">
        <title>Genetic variability of Edwardsiella piscicida isolates from Mississippi catfish aquaculture with an assessment of virulence in channel and channel x blue hybrid catfish.</title>
        <authorList>
            <person name="Lopez-Porras A."/>
            <person name="Griffin M.J."/>
            <person name="Armwood A.R."/>
            <person name="Camus A.C."/>
            <person name="Waldbieser G.C."/>
            <person name="Ware C."/>
            <person name="Richardson B."/>
            <person name="Greenway T.E."/>
            <person name="Rosser T.G."/>
            <person name="Aarattuthodiyil S."/>
            <person name="Wise D.J."/>
        </authorList>
    </citation>
    <scope>NUCLEOTIDE SEQUENCE</scope>
    <source>
        <plasmid evidence="1">p1</plasmid>
    </source>
</reference>
<sequence>MEKTMELKKLNDTFYVDNPIVNQALDFDSTTGSWMRYDQNGVEKIRGHGVVQIQINNLIFAIPVRSNIKHNECLLLEVNRGQDRRVKGMGLDYSKALLIRDASHVSDEPFVLRSKAAGRKLVGKADHVAKQFNLYVNKYVKAVRDGDRNILNSDEYRYTTLINYHTEIGL</sequence>
<organism evidence="1">
    <name type="scientific">Edwardsiella piscicida</name>
    <dbReference type="NCBI Taxonomy" id="1263550"/>
    <lineage>
        <taxon>Bacteria</taxon>
        <taxon>Pseudomonadati</taxon>
        <taxon>Pseudomonadota</taxon>
        <taxon>Gammaproteobacteria</taxon>
        <taxon>Enterobacterales</taxon>
        <taxon>Hafniaceae</taxon>
        <taxon>Edwardsiella</taxon>
    </lineage>
</organism>
<accession>A0A8F5V6T5</accession>